<dbReference type="Proteomes" id="UP001162972">
    <property type="component" value="Chromosome 2"/>
</dbReference>
<dbReference type="EMBL" id="JAPFFJ010000017">
    <property type="protein sequence ID" value="KAJ6405036.1"/>
    <property type="molecule type" value="Genomic_DNA"/>
</dbReference>
<reference evidence="3 4" key="1">
    <citation type="journal article" date="2023" name="Int. J. Mol. Sci.">
        <title>De Novo Assembly and Annotation of 11 Diverse Shrub Willow (Salix) Genomes Reveals Novel Gene Organization in Sex-Linked Regions.</title>
        <authorList>
            <person name="Hyden B."/>
            <person name="Feng K."/>
            <person name="Yates T.B."/>
            <person name="Jawdy S."/>
            <person name="Cereghino C."/>
            <person name="Smart L.B."/>
            <person name="Muchero W."/>
        </authorList>
    </citation>
    <scope>NUCLEOTIDE SEQUENCE [LARGE SCALE GENOMIC DNA]</scope>
    <source>
        <tissue evidence="3">Shoot tip</tissue>
    </source>
</reference>
<dbReference type="AlphaFoldDB" id="A0AAD6JH68"/>
<feature type="transmembrane region" description="Helical" evidence="2">
    <location>
        <begin position="37"/>
        <end position="57"/>
    </location>
</feature>
<evidence type="ECO:0000256" key="2">
    <source>
        <dbReference type="SAM" id="Phobius"/>
    </source>
</evidence>
<feature type="region of interest" description="Disordered" evidence="1">
    <location>
        <begin position="1"/>
        <end position="31"/>
    </location>
</feature>
<gene>
    <name evidence="3" type="ORF">OIU84_013084</name>
</gene>
<organism evidence="3 4">
    <name type="scientific">Salix udensis</name>
    <dbReference type="NCBI Taxonomy" id="889485"/>
    <lineage>
        <taxon>Eukaryota</taxon>
        <taxon>Viridiplantae</taxon>
        <taxon>Streptophyta</taxon>
        <taxon>Embryophyta</taxon>
        <taxon>Tracheophyta</taxon>
        <taxon>Spermatophyta</taxon>
        <taxon>Magnoliopsida</taxon>
        <taxon>eudicotyledons</taxon>
        <taxon>Gunneridae</taxon>
        <taxon>Pentapetalae</taxon>
        <taxon>rosids</taxon>
        <taxon>fabids</taxon>
        <taxon>Malpighiales</taxon>
        <taxon>Salicaceae</taxon>
        <taxon>Saliceae</taxon>
        <taxon>Salix</taxon>
    </lineage>
</organism>
<comment type="caution">
    <text evidence="3">The sequence shown here is derived from an EMBL/GenBank/DDBJ whole genome shotgun (WGS) entry which is preliminary data.</text>
</comment>
<sequence length="179" mass="20208">MDPNSWNSSKRDARDAERRQPQGPQRRQPQDISRKRLLFTIAVTGIAVLLGSFLFQKKAEDSQVFYVVSLLSFVNLSSNPMIFDCRNMHEELESNMMVGHRKCVNGPDVNDKEWAGWLGRPNRIRHRLQAGWLAGTGISCHFFHPVEPVISGGCGCTSEVITYQHKGHVTQTQKPSGFV</sequence>
<evidence type="ECO:0000313" key="4">
    <source>
        <dbReference type="Proteomes" id="UP001162972"/>
    </source>
</evidence>
<evidence type="ECO:0000313" key="3">
    <source>
        <dbReference type="EMBL" id="KAJ6405036.1"/>
    </source>
</evidence>
<keyword evidence="4" id="KW-1185">Reference proteome</keyword>
<keyword evidence="2" id="KW-0812">Transmembrane</keyword>
<protein>
    <submittedName>
        <fullName evidence="3">Uncharacterized protein</fullName>
    </submittedName>
</protein>
<keyword evidence="2" id="KW-1133">Transmembrane helix</keyword>
<feature type="compositionally biased region" description="Basic and acidic residues" evidence="1">
    <location>
        <begin position="9"/>
        <end position="20"/>
    </location>
</feature>
<keyword evidence="2" id="KW-0472">Membrane</keyword>
<evidence type="ECO:0000256" key="1">
    <source>
        <dbReference type="SAM" id="MobiDB-lite"/>
    </source>
</evidence>
<proteinExistence type="predicted"/>
<accession>A0AAD6JH68</accession>
<name>A0AAD6JH68_9ROSI</name>